<dbReference type="Pfam" id="PF20271">
    <property type="entry name" value="CATASP"/>
    <property type="match status" value="1"/>
</dbReference>
<evidence type="ECO:0000313" key="4">
    <source>
        <dbReference type="Proteomes" id="UP001187346"/>
    </source>
</evidence>
<dbReference type="RefSeq" id="WP_266878930.1">
    <property type="nucleotide sequence ID" value="NZ_JAPEMW010000003.1"/>
</dbReference>
<feature type="region of interest" description="Disordered" evidence="1">
    <location>
        <begin position="71"/>
        <end position="96"/>
    </location>
</feature>
<sequence>MSTSEGAAVIDRETADEARLALELMLEEWRLTPEGWVEIAEVLDRLAAAVAAGKAAEVAVVTGELDEWSGKRVPRIKGTGDGTASDDNKRVPLSDDERERVVALVHALDPDSPPGGPRSASARRS</sequence>
<reference evidence="3 4" key="1">
    <citation type="submission" date="2023-10" db="EMBL/GenBank/DDBJ databases">
        <title>Characterization of rhizosphere-enriched actinobacteria from wheat plants lab-grown on chernevaya soil.</title>
        <authorList>
            <person name="Tikhonova E.N."/>
            <person name="Konopkin A."/>
            <person name="Kravchenko I.K."/>
        </authorList>
    </citation>
    <scope>NUCLEOTIDE SEQUENCE [LARGE SCALE GENOMIC DNA]</scope>
    <source>
        <strain evidence="3 4">RR29</strain>
    </source>
</reference>
<evidence type="ECO:0000256" key="1">
    <source>
        <dbReference type="SAM" id="MobiDB-lite"/>
    </source>
</evidence>
<keyword evidence="4" id="KW-1185">Reference proteome</keyword>
<dbReference type="Proteomes" id="UP001187346">
    <property type="component" value="Unassembled WGS sequence"/>
</dbReference>
<organism evidence="3 4">
    <name type="scientific">Streptomyces prunicolor</name>
    <dbReference type="NCBI Taxonomy" id="67348"/>
    <lineage>
        <taxon>Bacteria</taxon>
        <taxon>Bacillati</taxon>
        <taxon>Actinomycetota</taxon>
        <taxon>Actinomycetes</taxon>
        <taxon>Kitasatosporales</taxon>
        <taxon>Streptomycetaceae</taxon>
        <taxon>Streptomyces</taxon>
    </lineage>
</organism>
<evidence type="ECO:0000259" key="2">
    <source>
        <dbReference type="Pfam" id="PF20271"/>
    </source>
</evidence>
<accession>A0ABU4FTF9</accession>
<name>A0ABU4FTF9_9ACTN</name>
<feature type="domain" description="CATRA-Associated Small Protein" evidence="2">
    <location>
        <begin position="22"/>
        <end position="111"/>
    </location>
</feature>
<proteinExistence type="predicted"/>
<gene>
    <name evidence="3" type="ORF">R5A26_49115</name>
</gene>
<dbReference type="InterPro" id="IPR046924">
    <property type="entry name" value="CATASP"/>
</dbReference>
<comment type="caution">
    <text evidence="3">The sequence shown here is derived from an EMBL/GenBank/DDBJ whole genome shotgun (WGS) entry which is preliminary data.</text>
</comment>
<dbReference type="EMBL" id="JAWMAJ010000392">
    <property type="protein sequence ID" value="MDV7223904.1"/>
    <property type="molecule type" value="Genomic_DNA"/>
</dbReference>
<evidence type="ECO:0000313" key="3">
    <source>
        <dbReference type="EMBL" id="MDV7223904.1"/>
    </source>
</evidence>
<protein>
    <submittedName>
        <fullName evidence="3">CATRA system-associated protein</fullName>
    </submittedName>
</protein>
<feature type="compositionally biased region" description="Basic and acidic residues" evidence="1">
    <location>
        <begin position="86"/>
        <end position="96"/>
    </location>
</feature>
<feature type="region of interest" description="Disordered" evidence="1">
    <location>
        <begin position="106"/>
        <end position="125"/>
    </location>
</feature>